<feature type="region of interest" description="Disordered" evidence="3">
    <location>
        <begin position="1"/>
        <end position="33"/>
    </location>
</feature>
<reference evidence="5 6" key="1">
    <citation type="journal article" date="2016" name="Sci. Rep.">
        <title>Peltaster fructicola genome reveals evolution from an invasive phytopathogen to an ectophytic parasite.</title>
        <authorList>
            <person name="Xu C."/>
            <person name="Chen H."/>
            <person name="Gleason M.L."/>
            <person name="Xu J.R."/>
            <person name="Liu H."/>
            <person name="Zhang R."/>
            <person name="Sun G."/>
        </authorList>
    </citation>
    <scope>NUCLEOTIDE SEQUENCE [LARGE SCALE GENOMIC DNA]</scope>
    <source>
        <strain evidence="5 6">LNHT1506</strain>
    </source>
</reference>
<keyword evidence="6" id="KW-1185">Reference proteome</keyword>
<dbReference type="PANTHER" id="PTHR10908">
    <property type="entry name" value="SEROTONIN N-ACETYLTRANSFERASE"/>
    <property type="match status" value="1"/>
</dbReference>
<dbReference type="PANTHER" id="PTHR10908:SF0">
    <property type="entry name" value="SEROTONIN N-ACETYLTRANSFERASE"/>
    <property type="match status" value="1"/>
</dbReference>
<keyword evidence="1" id="KW-0808">Transferase</keyword>
<organism evidence="5 6">
    <name type="scientific">Peltaster fructicola</name>
    <dbReference type="NCBI Taxonomy" id="286661"/>
    <lineage>
        <taxon>Eukaryota</taxon>
        <taxon>Fungi</taxon>
        <taxon>Dikarya</taxon>
        <taxon>Ascomycota</taxon>
        <taxon>Pezizomycotina</taxon>
        <taxon>Dothideomycetes</taxon>
        <taxon>Dothideomycetes incertae sedis</taxon>
        <taxon>Peltaster</taxon>
    </lineage>
</organism>
<evidence type="ECO:0000256" key="3">
    <source>
        <dbReference type="SAM" id="MobiDB-lite"/>
    </source>
</evidence>
<gene>
    <name evidence="5" type="ORF">AMS68_005819</name>
</gene>
<dbReference type="Proteomes" id="UP000503462">
    <property type="component" value="Chromosome 4"/>
</dbReference>
<dbReference type="Pfam" id="PF13673">
    <property type="entry name" value="Acetyltransf_10"/>
    <property type="match status" value="1"/>
</dbReference>
<feature type="domain" description="N-acetyltransferase" evidence="4">
    <location>
        <begin position="38"/>
        <end position="230"/>
    </location>
</feature>
<evidence type="ECO:0000313" key="5">
    <source>
        <dbReference type="EMBL" id="QIX00302.1"/>
    </source>
</evidence>
<dbReference type="CDD" id="cd04301">
    <property type="entry name" value="NAT_SF"/>
    <property type="match status" value="1"/>
</dbReference>
<dbReference type="InterPro" id="IPR000182">
    <property type="entry name" value="GNAT_dom"/>
</dbReference>
<dbReference type="OrthoDB" id="30840at2759"/>
<dbReference type="EMBL" id="CP051142">
    <property type="protein sequence ID" value="QIX00302.1"/>
    <property type="molecule type" value="Genomic_DNA"/>
</dbReference>
<dbReference type="InterPro" id="IPR016181">
    <property type="entry name" value="Acyl_CoA_acyltransferase"/>
</dbReference>
<accession>A0A6H0XZV0</accession>
<dbReference type="PROSITE" id="PS51186">
    <property type="entry name" value="GNAT"/>
    <property type="match status" value="1"/>
</dbReference>
<name>A0A6H0XZV0_9PEZI</name>
<dbReference type="GO" id="GO:0004059">
    <property type="term" value="F:aralkylamine N-acetyltransferase activity"/>
    <property type="evidence" value="ECO:0007669"/>
    <property type="project" value="TreeGrafter"/>
</dbReference>
<proteinExistence type="predicted"/>
<dbReference type="SUPFAM" id="SSF55729">
    <property type="entry name" value="Acyl-CoA N-acyltransferases (Nat)"/>
    <property type="match status" value="1"/>
</dbReference>
<dbReference type="InterPro" id="IPR051635">
    <property type="entry name" value="SNAT-like"/>
</dbReference>
<dbReference type="Gene3D" id="3.40.630.30">
    <property type="match status" value="1"/>
</dbReference>
<evidence type="ECO:0000256" key="1">
    <source>
        <dbReference type="ARBA" id="ARBA00022679"/>
    </source>
</evidence>
<sequence length="232" mass="25472">MPRDLFFDHTATLSDDQPASEKASKEGGSELPPDELHTFAQLLTVKDADSCTKLEEAAFPPEERATHAKFIYRLKTCPEVCLGLFTSSEDSTAVTAATSRPIDSDAPARKAILLGHIVSTRTTHSTVSDEDMAYPTDANPDPKLGHKEHGRTVCLHSLAVLPGFQKQKLGTTLMRAYIKQIQSQDVADRIALIAHDYLIAFYEKFGFKSLGPSKAQFGGGGWYDMVLELKDE</sequence>
<evidence type="ECO:0000313" key="6">
    <source>
        <dbReference type="Proteomes" id="UP000503462"/>
    </source>
</evidence>
<keyword evidence="2" id="KW-0012">Acyltransferase</keyword>
<protein>
    <recommendedName>
        <fullName evidence="4">N-acetyltransferase domain-containing protein</fullName>
    </recommendedName>
</protein>
<dbReference type="GO" id="GO:0005737">
    <property type="term" value="C:cytoplasm"/>
    <property type="evidence" value="ECO:0007669"/>
    <property type="project" value="TreeGrafter"/>
</dbReference>
<evidence type="ECO:0000259" key="4">
    <source>
        <dbReference type="PROSITE" id="PS51186"/>
    </source>
</evidence>
<dbReference type="AlphaFoldDB" id="A0A6H0XZV0"/>
<evidence type="ECO:0000256" key="2">
    <source>
        <dbReference type="ARBA" id="ARBA00023315"/>
    </source>
</evidence>